<protein>
    <submittedName>
        <fullName evidence="1">Uncharacterized protein</fullName>
    </submittedName>
</protein>
<sequence length="86" mass="8921">MSGCGVRPVPLIYKNAKGPSKSYQAGIGEVRTGCCLKTPLMACTYVDGRTVIPPPDVPVYHGGQGPWDPAPGNVVDGGSPILHCQS</sequence>
<proteinExistence type="predicted"/>
<accession>A0A6C0AHY4</accession>
<dbReference type="EMBL" id="MN740642">
    <property type="protein sequence ID" value="QHS79368.1"/>
    <property type="molecule type" value="Genomic_DNA"/>
</dbReference>
<dbReference type="AlphaFoldDB" id="A0A6C0AHY4"/>
<organism evidence="1">
    <name type="scientific">viral metagenome</name>
    <dbReference type="NCBI Taxonomy" id="1070528"/>
    <lineage>
        <taxon>unclassified sequences</taxon>
        <taxon>metagenomes</taxon>
        <taxon>organismal metagenomes</taxon>
    </lineage>
</organism>
<reference evidence="1" key="1">
    <citation type="journal article" date="2020" name="Nature">
        <title>Giant virus diversity and host interactions through global metagenomics.</title>
        <authorList>
            <person name="Schulz F."/>
            <person name="Roux S."/>
            <person name="Paez-Espino D."/>
            <person name="Jungbluth S."/>
            <person name="Walsh D.A."/>
            <person name="Denef V.J."/>
            <person name="McMahon K.D."/>
            <person name="Konstantinidis K.T."/>
            <person name="Eloe-Fadrosh E.A."/>
            <person name="Kyrpides N.C."/>
            <person name="Woyke T."/>
        </authorList>
    </citation>
    <scope>NUCLEOTIDE SEQUENCE</scope>
    <source>
        <strain evidence="1">GVMAG-S-1035237-23</strain>
    </source>
</reference>
<name>A0A6C0AHY4_9ZZZZ</name>
<evidence type="ECO:0000313" key="1">
    <source>
        <dbReference type="EMBL" id="QHS79368.1"/>
    </source>
</evidence>